<evidence type="ECO:0000313" key="2">
    <source>
        <dbReference type="EMBL" id="KAK8584422.1"/>
    </source>
</evidence>
<proteinExistence type="predicted"/>
<comment type="caution">
    <text evidence="2">The sequence shown here is derived from an EMBL/GenBank/DDBJ whole genome shotgun (WGS) entry which is preliminary data.</text>
</comment>
<accession>A0ABR2FRD0</accession>
<protein>
    <submittedName>
        <fullName evidence="2">Uncharacterized protein</fullName>
    </submittedName>
</protein>
<organism evidence="2 3">
    <name type="scientific">Hibiscus sabdariffa</name>
    <name type="common">roselle</name>
    <dbReference type="NCBI Taxonomy" id="183260"/>
    <lineage>
        <taxon>Eukaryota</taxon>
        <taxon>Viridiplantae</taxon>
        <taxon>Streptophyta</taxon>
        <taxon>Embryophyta</taxon>
        <taxon>Tracheophyta</taxon>
        <taxon>Spermatophyta</taxon>
        <taxon>Magnoliopsida</taxon>
        <taxon>eudicotyledons</taxon>
        <taxon>Gunneridae</taxon>
        <taxon>Pentapetalae</taxon>
        <taxon>rosids</taxon>
        <taxon>malvids</taxon>
        <taxon>Malvales</taxon>
        <taxon>Malvaceae</taxon>
        <taxon>Malvoideae</taxon>
        <taxon>Hibiscus</taxon>
    </lineage>
</organism>
<feature type="region of interest" description="Disordered" evidence="1">
    <location>
        <begin position="25"/>
        <end position="54"/>
    </location>
</feature>
<sequence length="82" mass="9087">MTRNNPQGPLLPLVSEIDRLFHQRKREHRADSTMYRGDEPVDGQNDQPAGGNAGALVRPRAIRDHLTPVLDDLNPGIVAPEI</sequence>
<name>A0ABR2FRD0_9ROSI</name>
<reference evidence="2 3" key="1">
    <citation type="journal article" date="2024" name="G3 (Bethesda)">
        <title>Genome assembly of Hibiscus sabdariffa L. provides insights into metabolisms of medicinal natural products.</title>
        <authorList>
            <person name="Kim T."/>
        </authorList>
    </citation>
    <scope>NUCLEOTIDE SEQUENCE [LARGE SCALE GENOMIC DNA]</scope>
    <source>
        <strain evidence="2">TK-2024</strain>
        <tissue evidence="2">Old leaves</tissue>
    </source>
</reference>
<dbReference type="EMBL" id="JBBPBM010000005">
    <property type="protein sequence ID" value="KAK8584422.1"/>
    <property type="molecule type" value="Genomic_DNA"/>
</dbReference>
<dbReference type="Proteomes" id="UP001472677">
    <property type="component" value="Unassembled WGS sequence"/>
</dbReference>
<keyword evidence="3" id="KW-1185">Reference proteome</keyword>
<evidence type="ECO:0000256" key="1">
    <source>
        <dbReference type="SAM" id="MobiDB-lite"/>
    </source>
</evidence>
<gene>
    <name evidence="2" type="ORF">V6N12_068666</name>
</gene>
<evidence type="ECO:0000313" key="3">
    <source>
        <dbReference type="Proteomes" id="UP001472677"/>
    </source>
</evidence>
<feature type="compositionally biased region" description="Basic and acidic residues" evidence="1">
    <location>
        <begin position="28"/>
        <end position="39"/>
    </location>
</feature>